<reference evidence="10" key="1">
    <citation type="journal article" date="2013" name="New Phytol.">
        <title>Comparative genomic and transcriptomic analyses reveal the hemibiotrophic stage shift of Colletotrichum fungi.</title>
        <authorList>
            <person name="Gan P."/>
            <person name="Ikeda K."/>
            <person name="Irieda H."/>
            <person name="Narusaka M."/>
            <person name="O'Connell R.J."/>
            <person name="Narusaka Y."/>
            <person name="Takano Y."/>
            <person name="Kubo Y."/>
            <person name="Shirasu K."/>
        </authorList>
    </citation>
    <scope>NUCLEOTIDE SEQUENCE [LARGE SCALE GENOMIC DNA]</scope>
    <source>
        <strain evidence="10">104-T / ATCC 96160 / CBS 514.97 / LARS 414 / MAFF 240422</strain>
    </source>
</reference>
<evidence type="ECO:0000259" key="6">
    <source>
        <dbReference type="Pfam" id="PF12783"/>
    </source>
</evidence>
<dbReference type="STRING" id="1213857.A0A484FI67"/>
<comment type="similarity">
    <text evidence="1">Belongs to the MON2 family.</text>
</comment>
<feature type="domain" description="Mon2/Sec7/BIG1-like dimerisation and cyclophilin-binding" evidence="8">
    <location>
        <begin position="4"/>
        <end position="175"/>
    </location>
</feature>
<dbReference type="Proteomes" id="UP000014480">
    <property type="component" value="Unassembled WGS sequence"/>
</dbReference>
<comment type="caution">
    <text evidence="9">The sequence shown here is derived from an EMBL/GenBank/DDBJ whole genome shotgun (WGS) entry which is preliminary data.</text>
</comment>
<dbReference type="PANTHER" id="PTHR10663:SF333">
    <property type="entry name" value="PROTEIN MON2 HOMOLOG"/>
    <property type="match status" value="1"/>
</dbReference>
<accession>A0A484FI67</accession>
<keyword evidence="3" id="KW-0653">Protein transport</keyword>
<dbReference type="InterPro" id="IPR032691">
    <property type="entry name" value="Mon2/Sec7/BIG1-like_HUS"/>
</dbReference>
<feature type="domain" description="Mon2 C-terminal" evidence="7">
    <location>
        <begin position="1007"/>
        <end position="1239"/>
    </location>
</feature>
<dbReference type="Pfam" id="PF16206">
    <property type="entry name" value="Mon2_C"/>
    <property type="match status" value="1"/>
</dbReference>
<evidence type="ECO:0000259" key="8">
    <source>
        <dbReference type="Pfam" id="PF16213"/>
    </source>
</evidence>
<evidence type="ECO:0000313" key="10">
    <source>
        <dbReference type="Proteomes" id="UP000014480"/>
    </source>
</evidence>
<dbReference type="InterPro" id="IPR032629">
    <property type="entry name" value="DCB_dom"/>
</dbReference>
<dbReference type="SUPFAM" id="SSF48371">
    <property type="entry name" value="ARM repeat"/>
    <property type="match status" value="1"/>
</dbReference>
<evidence type="ECO:0000256" key="4">
    <source>
        <dbReference type="SAM" id="Coils"/>
    </source>
</evidence>
<dbReference type="EMBL" id="AMCV02000034">
    <property type="protein sequence ID" value="TDZ16577.1"/>
    <property type="molecule type" value="Genomic_DNA"/>
</dbReference>
<feature type="compositionally biased region" description="Low complexity" evidence="5">
    <location>
        <begin position="786"/>
        <end position="800"/>
    </location>
</feature>
<evidence type="ECO:0000313" key="9">
    <source>
        <dbReference type="EMBL" id="TDZ16577.1"/>
    </source>
</evidence>
<keyword evidence="2" id="KW-0813">Transport</keyword>
<evidence type="ECO:0000259" key="7">
    <source>
        <dbReference type="Pfam" id="PF16206"/>
    </source>
</evidence>
<keyword evidence="10" id="KW-1185">Reference proteome</keyword>
<proteinExistence type="inferred from homology"/>
<organism evidence="9 10">
    <name type="scientific">Colletotrichum orbiculare (strain 104-T / ATCC 96160 / CBS 514.97 / LARS 414 / MAFF 240422)</name>
    <name type="common">Cucumber anthracnose fungus</name>
    <name type="synonym">Colletotrichum lagenarium</name>
    <dbReference type="NCBI Taxonomy" id="1213857"/>
    <lineage>
        <taxon>Eukaryota</taxon>
        <taxon>Fungi</taxon>
        <taxon>Dikarya</taxon>
        <taxon>Ascomycota</taxon>
        <taxon>Pezizomycotina</taxon>
        <taxon>Sordariomycetes</taxon>
        <taxon>Hypocreomycetidae</taxon>
        <taxon>Glomerellales</taxon>
        <taxon>Glomerellaceae</taxon>
        <taxon>Colletotrichum</taxon>
        <taxon>Colletotrichum orbiculare species complex</taxon>
    </lineage>
</organism>
<dbReference type="PANTHER" id="PTHR10663">
    <property type="entry name" value="GUANYL-NUCLEOTIDE EXCHANGE FACTOR"/>
    <property type="match status" value="1"/>
</dbReference>
<protein>
    <submittedName>
        <fullName evidence="9">Protein MON2-like protein</fullName>
    </submittedName>
</protein>
<feature type="region of interest" description="Disordered" evidence="5">
    <location>
        <begin position="475"/>
        <end position="501"/>
    </location>
</feature>
<reference evidence="10" key="2">
    <citation type="journal article" date="2019" name="Mol. Plant Microbe Interact.">
        <title>Genome sequence resources for four phytopathogenic fungi from the Colletotrichum orbiculare species complex.</title>
        <authorList>
            <person name="Gan P."/>
            <person name="Tsushima A."/>
            <person name="Narusaka M."/>
            <person name="Narusaka Y."/>
            <person name="Takano Y."/>
            <person name="Kubo Y."/>
            <person name="Shirasu K."/>
        </authorList>
    </citation>
    <scope>GENOME REANNOTATION</scope>
    <source>
        <strain evidence="10">104-T / ATCC 96160 / CBS 514.97 / LARS 414 / MAFF 240422</strain>
    </source>
</reference>
<dbReference type="Pfam" id="PF12783">
    <property type="entry name" value="Sec7-like_HUS"/>
    <property type="match status" value="1"/>
</dbReference>
<feature type="region of interest" description="Disordered" evidence="5">
    <location>
        <begin position="777"/>
        <end position="805"/>
    </location>
</feature>
<evidence type="ECO:0000256" key="3">
    <source>
        <dbReference type="ARBA" id="ARBA00022927"/>
    </source>
</evidence>
<evidence type="ECO:0000256" key="5">
    <source>
        <dbReference type="SAM" id="MobiDB-lite"/>
    </source>
</evidence>
<name>A0A484FI67_COLOR</name>
<feature type="coiled-coil region" evidence="4">
    <location>
        <begin position="7"/>
        <end position="38"/>
    </location>
</feature>
<dbReference type="InterPro" id="IPR016024">
    <property type="entry name" value="ARM-type_fold"/>
</dbReference>
<dbReference type="InterPro" id="IPR032817">
    <property type="entry name" value="Mon2_C"/>
</dbReference>
<keyword evidence="4" id="KW-0175">Coiled coil</keyword>
<feature type="domain" description="Mon2/Sec7/BIG1-like HUS" evidence="6">
    <location>
        <begin position="200"/>
        <end position="353"/>
    </location>
</feature>
<evidence type="ECO:0000256" key="2">
    <source>
        <dbReference type="ARBA" id="ARBA00022448"/>
    </source>
</evidence>
<dbReference type="Pfam" id="PF16213">
    <property type="entry name" value="DCB"/>
    <property type="match status" value="1"/>
</dbReference>
<dbReference type="GO" id="GO:0005794">
    <property type="term" value="C:Golgi apparatus"/>
    <property type="evidence" value="ECO:0007669"/>
    <property type="project" value="UniProtKB-ARBA"/>
</dbReference>
<dbReference type="OrthoDB" id="294853at2759"/>
<dbReference type="GO" id="GO:0015031">
    <property type="term" value="P:protein transport"/>
    <property type="evidence" value="ECO:0007669"/>
    <property type="project" value="UniProtKB-KW"/>
</dbReference>
<evidence type="ECO:0000256" key="1">
    <source>
        <dbReference type="ARBA" id="ARBA00008144"/>
    </source>
</evidence>
<gene>
    <name evidence="9" type="ORF">Cob_v010516</name>
</gene>
<sequence>MTTQLLSTELTNLIQESKRKHNDLRQAAEKSLEELRGLKGASEAQAANELTQRPNFVNPFIVACGTKNAKFTGIAIVCLQRLIVARALPRGKLNQVLEALREATSAGLDVQLKILQALPSLLQNYATDVKGDLLVTALNICFILQTSKNAIVNNTSAATLQQLVVSVFDKVVTEDKAGTTGPVAGEAPTGDGSVELHAAALDACRIFNDLCLMTENQRPEYLRFSGLPQTFGLELIESVLTNHAAVFSTHKEQAHILQIRVMPFIVSALKGRPNFATTVRLVRILYTLLRRHINILPSESGDALDILTHLLDQDTAVWKRALCLEVFRGIFAEHTLIRRIFVNYDAKEGEKDIVKRLTATFVRLSTEKPSVIGLGHQSTIPVANPYASIASSTDQAMLEASGVTGIIGGTVGSDGSNIGISTQWSSVRVPCIDQLDKTEAPSVPESYIYSLTLSCISSLSEGLAKFILPLTVPGDNRNRKRSGKQEPGRASPAPPQDDAEGQRAALERSASFKKNPVPLNPLVLEDHPLHNEVKICAAIIEECWPAILATCSTFLYAAMDSEYYHSLVRAFQKFAHVAGLLQLSTPRDAFLTTLGKAAVPPNVFTACLNAGSARPTTPTPTSEAPGSILSNARGLLSVDSLVNQSAASTEKGRQQTVDGHQMALNTRNLLCLRALLNLGIALGPTLGPSWRIILETLQQADFVLFSTSKTPGRTPLATKGTDHHAEGEASALLGNFGSEVRAVETAASRLIESTIDFPNEAFGEVVTAICNLLERAHEDNQKTEDSSQPQSPQSGSMKPPANVQHRRVLSVSTAAAAGPNQEDHFALAKLGDIATINIDRLLSYPPDISGWAPLTSELVHILNASSMNASVRLRAADILVRLALESANVAATMEREQCGQVQLLLLEALRDALLPLQQEDREVTVASHATDVEIHKVVLDGLKNLLENCGETLVSGWEIAFEVIGSIFVDKKFPPGDRRGSQTVVLMTRSARLVRSSFNSLQLICSDFLASLPNSCFLILVDTLYKFCSQDDDLNIALTTVTFFWVLSDFLSGKTESLPITADLMQDSSISDLAVLAADSDHAASDAALWMLLLLRLTTVTADGRLELRNSAIQTLLRIFDAYGDKLSPEAWSVCVKSVVFKLLSSIEEELQEASRSDSSAHRDRKEWHETATVVLNGISDLLATYMEPLSSHSSFNKLWQELLGHLTTLLDFKVLDINTATYKALGKVIKFEGESGKSTFDTDTVISAWNLWSRGTPVSLDEEDGKKADNQTCLIAYVAAFHDVYQLIQQDLTVDRVRRMLTLFREALQQATVGSYVNDIEYVTPLQNQVLEAIKMVRTDLSGVPSAMISQVAEFVRLAFSDDALTAHSSTQRRTYVAMSKASMAILQTLILRNASDADIYSSEAFSAALSALSRPVVLKYGFPIVTKSVQPWRLATNSILVVLEGALPHIKTIDVPRLTIQAIWQMIVEIADGIVSADCHSAPSTADISDDESFDVTSFHILRELIIPSLGAVAIPDETRRAYAESLFRTSVIHGPTLSESALLSNSNDSASLASLYRSRAGHTVDPVSTRRSLMSYVCVDELFSLVSIYSEDSLRIVVQPPTPAFPPPRGATSLSEAPQALHIRIARTAAPFLILRTALTIRAYIADQPLRGRMPQPLSQRKELLRILRQLVDLTSASDAIPDTANVESEGRKHLLRLYPLLVSAVQVAGRSGDEAVLKLCVEALEVVGDTMPATVLIAIFEHGAPSPGLLVVTATTVVEQRGAYPACIQHVHLLAKSTSSHSHLTA</sequence>